<feature type="compositionally biased region" description="Polar residues" evidence="6">
    <location>
        <begin position="1"/>
        <end position="14"/>
    </location>
</feature>
<comment type="caution">
    <text evidence="8">The sequence shown here is derived from an EMBL/GenBank/DDBJ whole genome shotgun (WGS) entry which is preliminary data.</text>
</comment>
<feature type="transmembrane region" description="Helical" evidence="7">
    <location>
        <begin position="235"/>
        <end position="253"/>
    </location>
</feature>
<feature type="transmembrane region" description="Helical" evidence="7">
    <location>
        <begin position="90"/>
        <end position="107"/>
    </location>
</feature>
<dbReference type="Pfam" id="PF02653">
    <property type="entry name" value="BPD_transp_2"/>
    <property type="match status" value="1"/>
</dbReference>
<evidence type="ECO:0000256" key="4">
    <source>
        <dbReference type="ARBA" id="ARBA00022989"/>
    </source>
</evidence>
<feature type="transmembrane region" description="Helical" evidence="7">
    <location>
        <begin position="65"/>
        <end position="83"/>
    </location>
</feature>
<name>A0ABQ6G196_9CHLR</name>
<organism evidence="8 9">
    <name type="scientific">Dictyobacter halimunensis</name>
    <dbReference type="NCBI Taxonomy" id="3026934"/>
    <lineage>
        <taxon>Bacteria</taxon>
        <taxon>Bacillati</taxon>
        <taxon>Chloroflexota</taxon>
        <taxon>Ktedonobacteria</taxon>
        <taxon>Ktedonobacterales</taxon>
        <taxon>Dictyobacteraceae</taxon>
        <taxon>Dictyobacter</taxon>
    </lineage>
</organism>
<feature type="transmembrane region" description="Helical" evidence="7">
    <location>
        <begin position="36"/>
        <end position="53"/>
    </location>
</feature>
<accession>A0ABQ6G196</accession>
<dbReference type="RefSeq" id="WP_338257326.1">
    <property type="nucleotide sequence ID" value="NZ_BSRI01000002.1"/>
</dbReference>
<dbReference type="InterPro" id="IPR001851">
    <property type="entry name" value="ABC_transp_permease"/>
</dbReference>
<dbReference type="CDD" id="cd06579">
    <property type="entry name" value="TM_PBP1_transp_AraH_like"/>
    <property type="match status" value="1"/>
</dbReference>
<reference evidence="8 9" key="1">
    <citation type="submission" date="2023-02" db="EMBL/GenBank/DDBJ databases">
        <title>Dictyobacter halimunensis sp. nov., a new member of the class Ktedonobacteria from forest soil in a geothermal area.</title>
        <authorList>
            <person name="Rachmania M.K."/>
            <person name="Ningsih F."/>
            <person name="Sakai Y."/>
            <person name="Yabe S."/>
            <person name="Yokota A."/>
            <person name="Sjamsuridzal W."/>
        </authorList>
    </citation>
    <scope>NUCLEOTIDE SEQUENCE [LARGE SCALE GENOMIC DNA]</scope>
    <source>
        <strain evidence="8 9">S3.2.2.5</strain>
    </source>
</reference>
<keyword evidence="3 7" id="KW-0812">Transmembrane</keyword>
<keyword evidence="4 7" id="KW-1133">Transmembrane helix</keyword>
<feature type="transmembrane region" description="Helical" evidence="7">
    <location>
        <begin position="304"/>
        <end position="328"/>
    </location>
</feature>
<keyword evidence="5 7" id="KW-0472">Membrane</keyword>
<feature type="transmembrane region" description="Helical" evidence="7">
    <location>
        <begin position="183"/>
        <end position="201"/>
    </location>
</feature>
<dbReference type="PANTHER" id="PTHR32196">
    <property type="entry name" value="ABC TRANSPORTER PERMEASE PROTEIN YPHD-RELATED-RELATED"/>
    <property type="match status" value="1"/>
</dbReference>
<dbReference type="Proteomes" id="UP001344906">
    <property type="component" value="Unassembled WGS sequence"/>
</dbReference>
<keyword evidence="2" id="KW-1003">Cell membrane</keyword>
<evidence type="ECO:0000256" key="5">
    <source>
        <dbReference type="ARBA" id="ARBA00023136"/>
    </source>
</evidence>
<feature type="transmembrane region" description="Helical" evidence="7">
    <location>
        <begin position="143"/>
        <end position="163"/>
    </location>
</feature>
<feature type="region of interest" description="Disordered" evidence="6">
    <location>
        <begin position="1"/>
        <end position="20"/>
    </location>
</feature>
<evidence type="ECO:0000256" key="6">
    <source>
        <dbReference type="SAM" id="MobiDB-lite"/>
    </source>
</evidence>
<evidence type="ECO:0000256" key="1">
    <source>
        <dbReference type="ARBA" id="ARBA00004651"/>
    </source>
</evidence>
<dbReference type="EMBL" id="BSRI01000002">
    <property type="protein sequence ID" value="GLV60298.1"/>
    <property type="molecule type" value="Genomic_DNA"/>
</dbReference>
<gene>
    <name evidence="8" type="ORF">KDH_71180</name>
</gene>
<proteinExistence type="predicted"/>
<keyword evidence="9" id="KW-1185">Reference proteome</keyword>
<feature type="transmembrane region" description="Helical" evidence="7">
    <location>
        <begin position="113"/>
        <end position="138"/>
    </location>
</feature>
<evidence type="ECO:0000313" key="9">
    <source>
        <dbReference type="Proteomes" id="UP001344906"/>
    </source>
</evidence>
<sequence length="341" mass="36298">MAKADTTPQEQTVAEQPDRRSPLSTITDFLLRRREASIFIIAVILLICFQVANDNFLTLGNVKTLAEYTAETVIIAVGEVLILIMGEIDLSVGFTYALAPFIMYIAYNNGLPLFVGIILALLGSALIGLINGAVVVFFRVPSFIATLGAYFYLNGLTLTISNAFPTTTPDVGTFWNGVLGNNIYWESLWAVLFIVILQIVLSRTRWGLHTIAVGSNLVGSGEVGINVNLIKLRNFTLASLLAGFAGILLAFRVTSIDPSAGGANIMFEAVSGAVIGGTALQGGSGTIIGAFLGTLVLQILKDGLTLVGVSAFTFDIILGVVIVIAMILNIRLQVLRRGGNQ</sequence>
<protein>
    <submittedName>
        <fullName evidence="8">Sugar ABC transporter permease</fullName>
    </submittedName>
</protein>
<evidence type="ECO:0000313" key="8">
    <source>
        <dbReference type="EMBL" id="GLV60298.1"/>
    </source>
</evidence>
<evidence type="ECO:0000256" key="2">
    <source>
        <dbReference type="ARBA" id="ARBA00022475"/>
    </source>
</evidence>
<evidence type="ECO:0000256" key="7">
    <source>
        <dbReference type="SAM" id="Phobius"/>
    </source>
</evidence>
<feature type="transmembrane region" description="Helical" evidence="7">
    <location>
        <begin position="273"/>
        <end position="297"/>
    </location>
</feature>
<evidence type="ECO:0000256" key="3">
    <source>
        <dbReference type="ARBA" id="ARBA00022692"/>
    </source>
</evidence>
<comment type="subcellular location">
    <subcellularLocation>
        <location evidence="1">Cell membrane</location>
        <topology evidence="1">Multi-pass membrane protein</topology>
    </subcellularLocation>
</comment>